<feature type="region of interest" description="Disordered" evidence="1">
    <location>
        <begin position="35"/>
        <end position="64"/>
    </location>
</feature>
<name>A0A1H1FIV9_9PSED</name>
<comment type="caution">
    <text evidence="3">The sequence shown here is derived from an EMBL/GenBank/DDBJ whole genome shotgun (WGS) entry which is preliminary data.</text>
</comment>
<dbReference type="Proteomes" id="UP000317267">
    <property type="component" value="Unassembled WGS sequence"/>
</dbReference>
<feature type="region of interest" description="Disordered" evidence="1">
    <location>
        <begin position="1"/>
        <end position="21"/>
    </location>
</feature>
<evidence type="ECO:0000313" key="4">
    <source>
        <dbReference type="Proteomes" id="UP000198740"/>
    </source>
</evidence>
<dbReference type="AlphaFoldDB" id="A0A1H1FIV9"/>
<dbReference type="EMBL" id="VFES01000028">
    <property type="protein sequence ID" value="TWR57519.1"/>
    <property type="molecule type" value="Genomic_DNA"/>
</dbReference>
<reference evidence="2 4" key="1">
    <citation type="submission" date="2016-10" db="EMBL/GenBank/DDBJ databases">
        <authorList>
            <person name="Varghese N."/>
            <person name="Submissions S."/>
        </authorList>
    </citation>
    <scope>NUCLEOTIDE SEQUENCE [LARGE SCALE GENOMIC DNA]</scope>
    <source>
        <strain evidence="2 4">BS2976</strain>
    </source>
</reference>
<accession>A0A1H1FIV9</accession>
<evidence type="ECO:0000313" key="5">
    <source>
        <dbReference type="Proteomes" id="UP000317267"/>
    </source>
</evidence>
<proteinExistence type="predicted"/>
<evidence type="ECO:0000256" key="1">
    <source>
        <dbReference type="SAM" id="MobiDB-lite"/>
    </source>
</evidence>
<dbReference type="RefSeq" id="WP_143513857.1">
    <property type="nucleotide sequence ID" value="NZ_FNKM01000002.1"/>
</dbReference>
<evidence type="ECO:0000313" key="2">
    <source>
        <dbReference type="EMBL" id="SDR01023.1"/>
    </source>
</evidence>
<protein>
    <submittedName>
        <fullName evidence="3">Uncharacterized protein</fullName>
    </submittedName>
</protein>
<keyword evidence="4" id="KW-1185">Reference proteome</keyword>
<dbReference type="EMBL" id="FNKM01000002">
    <property type="protein sequence ID" value="SDR01023.1"/>
    <property type="molecule type" value="Genomic_DNA"/>
</dbReference>
<organism evidence="3 5">
    <name type="scientific">Pseudomonas grimontii</name>
    <dbReference type="NCBI Taxonomy" id="129847"/>
    <lineage>
        <taxon>Bacteria</taxon>
        <taxon>Pseudomonadati</taxon>
        <taxon>Pseudomonadota</taxon>
        <taxon>Gammaproteobacteria</taxon>
        <taxon>Pseudomonadales</taxon>
        <taxon>Pseudomonadaceae</taxon>
        <taxon>Pseudomonas</taxon>
    </lineage>
</organism>
<reference evidence="3 5" key="2">
    <citation type="submission" date="2019-06" db="EMBL/GenBank/DDBJ databases">
        <title>Pseudomonas bimorpha sp. nov. isolated from bovine raw milk and skim milk concentrate.</title>
        <authorList>
            <person name="Hofmann K."/>
            <person name="Huptas C."/>
            <person name="Doll E."/>
            <person name="Scherer S."/>
            <person name="Wenning M."/>
        </authorList>
    </citation>
    <scope>NUCLEOTIDE SEQUENCE [LARGE SCALE GENOMIC DNA]</scope>
    <source>
        <strain evidence="3 5">DSM 17515</strain>
    </source>
</reference>
<gene>
    <name evidence="3" type="ORF">FIV39_29125</name>
    <name evidence="2" type="ORF">SAMN04490186_2889</name>
</gene>
<sequence length="64" mass="6606">MAGSGTVYPCTDRGVAADDRNQDSVLVAGDYSQDSAVAVGDRSPDDGVGDAPRTNVPPSVWPNR</sequence>
<evidence type="ECO:0000313" key="3">
    <source>
        <dbReference type="EMBL" id="TWR57519.1"/>
    </source>
</evidence>
<dbReference type="Proteomes" id="UP000198740">
    <property type="component" value="Unassembled WGS sequence"/>
</dbReference>